<dbReference type="SUPFAM" id="SSF110738">
    <property type="entry name" value="Glycerate kinase I"/>
    <property type="match status" value="1"/>
</dbReference>
<gene>
    <name evidence="5" type="ORF">H8707_04660</name>
</gene>
<proteinExistence type="inferred from homology"/>
<evidence type="ECO:0000256" key="3">
    <source>
        <dbReference type="ARBA" id="ARBA00022777"/>
    </source>
</evidence>
<comment type="similarity">
    <text evidence="1 4">Belongs to the glycerate kinase type-1 family.</text>
</comment>
<dbReference type="PIRSF" id="PIRSF006078">
    <property type="entry name" value="GlxK"/>
    <property type="match status" value="1"/>
</dbReference>
<keyword evidence="3 4" id="KW-0418">Kinase</keyword>
<dbReference type="Proteomes" id="UP000601171">
    <property type="component" value="Unassembled WGS sequence"/>
</dbReference>
<keyword evidence="2 4" id="KW-0808">Transferase</keyword>
<dbReference type="InterPro" id="IPR018197">
    <property type="entry name" value="Glycerate_kinase_RE-like"/>
</dbReference>
<evidence type="ECO:0000313" key="5">
    <source>
        <dbReference type="EMBL" id="MBC8587531.1"/>
    </source>
</evidence>
<organism evidence="5 6">
    <name type="scientific">Paratissierella segnis</name>
    <dbReference type="NCBI Taxonomy" id="2763679"/>
    <lineage>
        <taxon>Bacteria</taxon>
        <taxon>Bacillati</taxon>
        <taxon>Bacillota</taxon>
        <taxon>Tissierellia</taxon>
        <taxon>Tissierellales</taxon>
        <taxon>Tissierellaceae</taxon>
        <taxon>Paratissierella</taxon>
    </lineage>
</organism>
<dbReference type="PANTHER" id="PTHR21599:SF0">
    <property type="entry name" value="GLYCERATE KINASE"/>
    <property type="match status" value="1"/>
</dbReference>
<name>A0A926ERI9_9FIRM</name>
<dbReference type="Gene3D" id="3.90.1510.10">
    <property type="entry name" value="Glycerate kinase, domain 2"/>
    <property type="match status" value="1"/>
</dbReference>
<dbReference type="Gene3D" id="3.40.50.10350">
    <property type="entry name" value="Glycerate kinase, domain 1"/>
    <property type="match status" value="1"/>
</dbReference>
<reference evidence="5" key="1">
    <citation type="submission" date="2020-08" db="EMBL/GenBank/DDBJ databases">
        <title>Genome public.</title>
        <authorList>
            <person name="Liu C."/>
            <person name="Sun Q."/>
        </authorList>
    </citation>
    <scope>NUCLEOTIDE SEQUENCE</scope>
    <source>
        <strain evidence="5">BX21</strain>
    </source>
</reference>
<evidence type="ECO:0000256" key="2">
    <source>
        <dbReference type="ARBA" id="ARBA00022679"/>
    </source>
</evidence>
<dbReference type="InterPro" id="IPR004381">
    <property type="entry name" value="Glycerate_kinase"/>
</dbReference>
<dbReference type="InterPro" id="IPR018193">
    <property type="entry name" value="Glyc_kinase_flavodox-like_fold"/>
</dbReference>
<sequence>MRKCVVVSDSFKGTLSSMEICSIAAKSIHKFFPECQVVNIPVADGGEGTVDSFLNIMEVGKKIEIETQNPFGKSINAYYALIENTAIIEMSSAAGLPLAEGQLDPCRASTYGVGILIKDAIIKGANKIIIGLGGSATNDGGCGCAAALGVVFKDKEGNSFIPTGGSLDKIQYIDTSAANELLRNISITAMCDIDNPLYGKTGAAYIFAPQKGASDKMVEFLDYQLIALDKAIKENLNKNVAQIPGSGAAGGMGAGVVAFLNGTLEPGIDIMLDTVDFDSRIKDADLIITGEGRLDSQSLRGKVISGVASRGKIQDIPVIAIVGAVEEDAYPIYDMGVTSIFSINRKPIPFSEARYNSESFYRATIEDILRLIKRIN</sequence>
<evidence type="ECO:0000313" key="6">
    <source>
        <dbReference type="Proteomes" id="UP000601171"/>
    </source>
</evidence>
<evidence type="ECO:0000256" key="4">
    <source>
        <dbReference type="PIRNR" id="PIRNR006078"/>
    </source>
</evidence>
<dbReference type="Pfam" id="PF02595">
    <property type="entry name" value="Gly_kinase"/>
    <property type="match status" value="1"/>
</dbReference>
<dbReference type="GO" id="GO:0008887">
    <property type="term" value="F:glycerate kinase activity"/>
    <property type="evidence" value="ECO:0007669"/>
    <property type="project" value="UniProtKB-UniRule"/>
</dbReference>
<dbReference type="RefSeq" id="WP_262428983.1">
    <property type="nucleotide sequence ID" value="NZ_JACRTG010000012.1"/>
</dbReference>
<dbReference type="AlphaFoldDB" id="A0A926ERI9"/>
<accession>A0A926ERI9</accession>
<protein>
    <submittedName>
        <fullName evidence="5">Glycerate kinase</fullName>
    </submittedName>
</protein>
<comment type="caution">
    <text evidence="5">The sequence shown here is derived from an EMBL/GenBank/DDBJ whole genome shotgun (WGS) entry which is preliminary data.</text>
</comment>
<dbReference type="GO" id="GO:0031388">
    <property type="term" value="P:organic acid phosphorylation"/>
    <property type="evidence" value="ECO:0007669"/>
    <property type="project" value="UniProtKB-UniRule"/>
</dbReference>
<dbReference type="NCBIfam" id="TIGR00045">
    <property type="entry name" value="glycerate kinase"/>
    <property type="match status" value="1"/>
</dbReference>
<dbReference type="EMBL" id="JACRTG010000012">
    <property type="protein sequence ID" value="MBC8587531.1"/>
    <property type="molecule type" value="Genomic_DNA"/>
</dbReference>
<dbReference type="InterPro" id="IPR036129">
    <property type="entry name" value="Glycerate_kinase_sf"/>
</dbReference>
<keyword evidence="6" id="KW-1185">Reference proteome</keyword>
<dbReference type="PANTHER" id="PTHR21599">
    <property type="entry name" value="GLYCERATE KINASE"/>
    <property type="match status" value="1"/>
</dbReference>
<evidence type="ECO:0000256" key="1">
    <source>
        <dbReference type="ARBA" id="ARBA00006284"/>
    </source>
</evidence>